<dbReference type="Proteomes" id="UP001595607">
    <property type="component" value="Unassembled WGS sequence"/>
</dbReference>
<evidence type="ECO:0000256" key="5">
    <source>
        <dbReference type="SAM" id="Phobius"/>
    </source>
</evidence>
<protein>
    <submittedName>
        <fullName evidence="6">SemiSWEET transporter</fullName>
    </submittedName>
</protein>
<feature type="transmembrane region" description="Helical" evidence="5">
    <location>
        <begin position="58"/>
        <end position="78"/>
    </location>
</feature>
<evidence type="ECO:0000256" key="4">
    <source>
        <dbReference type="ARBA" id="ARBA00023136"/>
    </source>
</evidence>
<evidence type="ECO:0000256" key="2">
    <source>
        <dbReference type="ARBA" id="ARBA00022692"/>
    </source>
</evidence>
<evidence type="ECO:0000313" key="7">
    <source>
        <dbReference type="Proteomes" id="UP001595607"/>
    </source>
</evidence>
<comment type="caution">
    <text evidence="6">The sequence shown here is derived from an EMBL/GenBank/DDBJ whole genome shotgun (WGS) entry which is preliminary data.</text>
</comment>
<keyword evidence="3 5" id="KW-1133">Transmembrane helix</keyword>
<dbReference type="InterPro" id="IPR006603">
    <property type="entry name" value="PQ-loop_rpt"/>
</dbReference>
<dbReference type="NCBIfam" id="NF037968">
    <property type="entry name" value="SemiSWEET_2"/>
    <property type="match status" value="1"/>
</dbReference>
<proteinExistence type="predicted"/>
<accession>A0ABV7MCK4</accession>
<dbReference type="RefSeq" id="WP_189574188.1">
    <property type="nucleotide sequence ID" value="NZ_BMXU01000001.1"/>
</dbReference>
<feature type="transmembrane region" description="Helical" evidence="5">
    <location>
        <begin position="33"/>
        <end position="52"/>
    </location>
</feature>
<name>A0ABV7MCK4_9PROT</name>
<reference evidence="7" key="1">
    <citation type="journal article" date="2019" name="Int. J. Syst. Evol. Microbiol.">
        <title>The Global Catalogue of Microorganisms (GCM) 10K type strain sequencing project: providing services to taxonomists for standard genome sequencing and annotation.</title>
        <authorList>
            <consortium name="The Broad Institute Genomics Platform"/>
            <consortium name="The Broad Institute Genome Sequencing Center for Infectious Disease"/>
            <person name="Wu L."/>
            <person name="Ma J."/>
        </authorList>
    </citation>
    <scope>NUCLEOTIDE SEQUENCE [LARGE SCALE GENOMIC DNA]</scope>
    <source>
        <strain evidence="7">KCTC 22245</strain>
    </source>
</reference>
<evidence type="ECO:0000256" key="1">
    <source>
        <dbReference type="ARBA" id="ARBA00004141"/>
    </source>
</evidence>
<dbReference type="EMBL" id="JBHRVA010000002">
    <property type="protein sequence ID" value="MFC3302046.1"/>
    <property type="molecule type" value="Genomic_DNA"/>
</dbReference>
<dbReference type="Pfam" id="PF04193">
    <property type="entry name" value="PQ-loop"/>
    <property type="match status" value="1"/>
</dbReference>
<evidence type="ECO:0000256" key="3">
    <source>
        <dbReference type="ARBA" id="ARBA00022989"/>
    </source>
</evidence>
<dbReference type="Gene3D" id="1.20.1280.290">
    <property type="match status" value="1"/>
</dbReference>
<keyword evidence="2 5" id="KW-0812">Transmembrane</keyword>
<keyword evidence="7" id="KW-1185">Reference proteome</keyword>
<comment type="subcellular location">
    <subcellularLocation>
        <location evidence="1">Membrane</location>
        <topology evidence="1">Multi-pass membrane protein</topology>
    </subcellularLocation>
</comment>
<sequence>MIGFWFSFAAAVLTTASFVPQALLVLRTGKTEGISLTMYAMFTVGVACWLVYGAILGSWPMIVANLITLALASLILSLKIRDTIRDHQNAR</sequence>
<gene>
    <name evidence="6" type="ORF">ACFONP_04805</name>
</gene>
<keyword evidence="4 5" id="KW-0472">Membrane</keyword>
<dbReference type="InterPro" id="IPR047662">
    <property type="entry name" value="SemiSWEET"/>
</dbReference>
<organism evidence="6 7">
    <name type="scientific">Parvularcula lutaonensis</name>
    <dbReference type="NCBI Taxonomy" id="491923"/>
    <lineage>
        <taxon>Bacteria</taxon>
        <taxon>Pseudomonadati</taxon>
        <taxon>Pseudomonadota</taxon>
        <taxon>Alphaproteobacteria</taxon>
        <taxon>Parvularculales</taxon>
        <taxon>Parvularculaceae</taxon>
        <taxon>Parvularcula</taxon>
    </lineage>
</organism>
<feature type="transmembrane region" description="Helical" evidence="5">
    <location>
        <begin position="6"/>
        <end position="26"/>
    </location>
</feature>
<evidence type="ECO:0000313" key="6">
    <source>
        <dbReference type="EMBL" id="MFC3302046.1"/>
    </source>
</evidence>